<sequence length="224" mass="25507">MAEVLFCRLRCRTTISDMREEDLYTEQYFGDEQHSVADAPQWEQQALPTTRLNVQYRNPFLDPMTAKVLLGDYFNARRLPPAEVVAAVRHQSWRDLEYKGGSLDVVGDRLYVLFFRSMCSKLSYVKVGRTKKEDKAQVQKRIMAHESEAKIAQAVLFDAWISRPCVSAVVWEKGVKAHLSAAAEEDIIPVEQVKAEYFRGITFGAAVRVARIQEDRSGVVFLAS</sequence>
<dbReference type="PATRIC" id="fig|36816.3.peg.62"/>
<gene>
    <name evidence="1" type="ORF">ADK41_00305</name>
</gene>
<comment type="caution">
    <text evidence="1">The sequence shown here is derived from an EMBL/GenBank/DDBJ whole genome shotgun (WGS) entry which is preliminary data.</text>
</comment>
<evidence type="ECO:0000313" key="2">
    <source>
        <dbReference type="Proteomes" id="UP000037773"/>
    </source>
</evidence>
<dbReference type="EMBL" id="LGCN01000001">
    <property type="protein sequence ID" value="KOT46706.1"/>
    <property type="molecule type" value="Genomic_DNA"/>
</dbReference>
<evidence type="ECO:0000313" key="1">
    <source>
        <dbReference type="EMBL" id="KOT46706.1"/>
    </source>
</evidence>
<name>A0A0M9XB25_9ACTN</name>
<keyword evidence="2" id="KW-1185">Reference proteome</keyword>
<organism evidence="1 2">
    <name type="scientific">Streptomyces caelestis</name>
    <dbReference type="NCBI Taxonomy" id="36816"/>
    <lineage>
        <taxon>Bacteria</taxon>
        <taxon>Bacillati</taxon>
        <taxon>Actinomycetota</taxon>
        <taxon>Actinomycetes</taxon>
        <taxon>Kitasatosporales</taxon>
        <taxon>Streptomycetaceae</taxon>
        <taxon>Streptomyces</taxon>
    </lineage>
</organism>
<accession>A0A0M9XB25</accession>
<proteinExistence type="predicted"/>
<reference evidence="1 2" key="1">
    <citation type="submission" date="2015-07" db="EMBL/GenBank/DDBJ databases">
        <authorList>
            <person name="Noorani M."/>
        </authorList>
    </citation>
    <scope>NUCLEOTIDE SEQUENCE [LARGE SCALE GENOMIC DNA]</scope>
    <source>
        <strain evidence="1 2">NRRL B-24567</strain>
    </source>
</reference>
<dbReference type="AlphaFoldDB" id="A0A0M9XB25"/>
<protein>
    <submittedName>
        <fullName evidence="1">Uncharacterized protein</fullName>
    </submittedName>
</protein>
<dbReference type="Proteomes" id="UP000037773">
    <property type="component" value="Unassembled WGS sequence"/>
</dbReference>